<evidence type="ECO:0000313" key="2">
    <source>
        <dbReference type="EMBL" id="CAF1431980.1"/>
    </source>
</evidence>
<dbReference type="PANTHER" id="PTHR12756">
    <property type="entry name" value="CYTOSOLIC CARBOXYPEPTIDASE"/>
    <property type="match status" value="1"/>
</dbReference>
<protein>
    <recommendedName>
        <fullName evidence="4">Peptidase M14 carboxypeptidase A domain-containing protein</fullName>
    </recommendedName>
</protein>
<dbReference type="SUPFAM" id="SSF53187">
    <property type="entry name" value="Zn-dependent exopeptidases"/>
    <property type="match status" value="1"/>
</dbReference>
<dbReference type="OrthoDB" id="6414291at2759"/>
<dbReference type="InterPro" id="IPR050821">
    <property type="entry name" value="Cytosolic_carboxypeptidase"/>
</dbReference>
<comment type="cofactor">
    <cofactor evidence="1">
        <name>Zn(2+)</name>
        <dbReference type="ChEBI" id="CHEBI:29105"/>
    </cofactor>
</comment>
<proteinExistence type="predicted"/>
<dbReference type="AlphaFoldDB" id="A0A815NC95"/>
<dbReference type="PANTHER" id="PTHR12756:SF12">
    <property type="entry name" value="CYTOSOLIC CARBOXYPEPTIDASE-LIKE PROTEIN 5"/>
    <property type="match status" value="1"/>
</dbReference>
<dbReference type="Proteomes" id="UP000663891">
    <property type="component" value="Unassembled WGS sequence"/>
</dbReference>
<sequence>MIFTTFLHGQLLRDLFIFKLVPILNPDGVQRGHYRTDQFGV</sequence>
<evidence type="ECO:0000256" key="1">
    <source>
        <dbReference type="ARBA" id="ARBA00001947"/>
    </source>
</evidence>
<evidence type="ECO:0000313" key="3">
    <source>
        <dbReference type="Proteomes" id="UP000663891"/>
    </source>
</evidence>
<comment type="caution">
    <text evidence="2">The sequence shown here is derived from an EMBL/GenBank/DDBJ whole genome shotgun (WGS) entry which is preliminary data.</text>
</comment>
<dbReference type="Gene3D" id="3.40.630.10">
    <property type="entry name" value="Zn peptidases"/>
    <property type="match status" value="1"/>
</dbReference>
<evidence type="ECO:0008006" key="4">
    <source>
        <dbReference type="Google" id="ProtNLM"/>
    </source>
</evidence>
<name>A0A815NC95_9BILA</name>
<dbReference type="EMBL" id="CAJNON010001133">
    <property type="protein sequence ID" value="CAF1431980.1"/>
    <property type="molecule type" value="Genomic_DNA"/>
</dbReference>
<feature type="non-terminal residue" evidence="2">
    <location>
        <position position="41"/>
    </location>
</feature>
<organism evidence="2 3">
    <name type="scientific">Adineta steineri</name>
    <dbReference type="NCBI Taxonomy" id="433720"/>
    <lineage>
        <taxon>Eukaryota</taxon>
        <taxon>Metazoa</taxon>
        <taxon>Spiralia</taxon>
        <taxon>Gnathifera</taxon>
        <taxon>Rotifera</taxon>
        <taxon>Eurotatoria</taxon>
        <taxon>Bdelloidea</taxon>
        <taxon>Adinetida</taxon>
        <taxon>Adinetidae</taxon>
        <taxon>Adineta</taxon>
    </lineage>
</organism>
<feature type="non-terminal residue" evidence="2">
    <location>
        <position position="1"/>
    </location>
</feature>
<reference evidence="2" key="1">
    <citation type="submission" date="2021-02" db="EMBL/GenBank/DDBJ databases">
        <authorList>
            <person name="Nowell W R."/>
        </authorList>
    </citation>
    <scope>NUCLEOTIDE SEQUENCE</scope>
</reference>
<gene>
    <name evidence="2" type="ORF">VCS650_LOCUS38358</name>
</gene>
<accession>A0A815NC95</accession>